<gene>
    <name evidence="1" type="ORF">LCPAC406_03820</name>
</gene>
<accession>A0A481ZDU0</accession>
<name>A0A481ZDU0_9VIRU</name>
<evidence type="ECO:0000313" key="1">
    <source>
        <dbReference type="EMBL" id="QBK94068.1"/>
    </source>
</evidence>
<dbReference type="SUPFAM" id="SSF81383">
    <property type="entry name" value="F-box domain"/>
    <property type="match status" value="1"/>
</dbReference>
<proteinExistence type="predicted"/>
<dbReference type="EMBL" id="MK500612">
    <property type="protein sequence ID" value="QBK94068.1"/>
    <property type="molecule type" value="Genomic_DNA"/>
</dbReference>
<protein>
    <submittedName>
        <fullName evidence="1">F-box family protein</fullName>
    </submittedName>
</protein>
<reference evidence="1" key="1">
    <citation type="journal article" date="2019" name="MBio">
        <title>Virus Genomes from Deep Sea Sediments Expand the Ocean Megavirome and Support Independent Origins of Viral Gigantism.</title>
        <authorList>
            <person name="Backstrom D."/>
            <person name="Yutin N."/>
            <person name="Jorgensen S.L."/>
            <person name="Dharamshi J."/>
            <person name="Homa F."/>
            <person name="Zaremba-Niedwiedzka K."/>
            <person name="Spang A."/>
            <person name="Wolf Y.I."/>
            <person name="Koonin E.V."/>
            <person name="Ettema T.J."/>
        </authorList>
    </citation>
    <scope>NUCLEOTIDE SEQUENCE</scope>
</reference>
<sequence length="229" mass="27441">MNSISSDSLQTIFTYFDVGEISRKRPTNHFFDRVCGSESLWKNILSRDYSITEKKNETWRSKAKKVYIESTLFWKNVDILIDYRMENYFGEDLVDKFEKKLSDHALRERKEFFVIKLIFKVFFINEAILMDYIENGYTCRNFISLFKKVASLSPQKKISTKWILDLVHEDDCKRGCECEDKCEYKYKELFTTFPLKINILNAIYLKYDHLFMNDISSINWKDYCCMLSS</sequence>
<dbReference type="InterPro" id="IPR036047">
    <property type="entry name" value="F-box-like_dom_sf"/>
</dbReference>
<organism evidence="1">
    <name type="scientific">Pithovirus LCPAC406</name>
    <dbReference type="NCBI Taxonomy" id="2506599"/>
    <lineage>
        <taxon>Viruses</taxon>
        <taxon>Pithoviruses</taxon>
    </lineage>
</organism>